<evidence type="ECO:0000313" key="3">
    <source>
        <dbReference type="Proteomes" id="UP000218676"/>
    </source>
</evidence>
<dbReference type="AlphaFoldDB" id="A0A1Q9H3V3"/>
<reference evidence="1" key="1">
    <citation type="journal article" date="2017" name="Genome Announc.">
        <title>Whole-Genome Sequence of Photobacterium damselae subsp. piscicida Strain 91-197, Isolated from Hybrid Striped Bass (Morone sp.) in the United States.</title>
        <authorList>
            <person name="Teru Y."/>
            <person name="Hikima J."/>
            <person name="Kono T."/>
            <person name="Sakai M."/>
            <person name="Takano T."/>
            <person name="Hawke J.P."/>
            <person name="Takeyama H."/>
            <person name="Aoki T."/>
        </authorList>
    </citation>
    <scope>NUCLEOTIDE SEQUENCE</scope>
    <source>
        <strain evidence="1">91-197</strain>
    </source>
</reference>
<proteinExistence type="predicted"/>
<dbReference type="EMBL" id="AP018045">
    <property type="protein sequence ID" value="BAX53617.1"/>
    <property type="molecule type" value="Genomic_DNA"/>
</dbReference>
<sequence>MVLSIIIILFIFTVCCGYVIYRYNRESQDLQQQFNQIIGLRQLIFLLRFHRRESHNRLLKPTEKQLNIEQSLPESIAIQSLLLSLLGQAEHQHRPMFRLLKQRTLPILEEWPHYSIARNQAVHGKAIRHVFYLIDDLVTQALLSADQEEVFKQYQLAWPMILNALDSLARFRCDIELTSKPKQHYYQSLQIQLKVIERRLKQVSLIQQHQLPSIAFDDLEYKFNQLKHSDKQPIDAQQSLYFLSQQISDFIFTLFDLMLKDIALSIDVRMPDIAPQQQPNILTLQSNKP</sequence>
<evidence type="ECO:0008006" key="5">
    <source>
        <dbReference type="Google" id="ProtNLM"/>
    </source>
</evidence>
<dbReference type="EMBL" id="CP061854">
    <property type="protein sequence ID" value="QOD57340.1"/>
    <property type="molecule type" value="Genomic_DNA"/>
</dbReference>
<dbReference type="Proteomes" id="UP000218676">
    <property type="component" value="Chromosome 1"/>
</dbReference>
<accession>A0A1Q9H3V3</accession>
<gene>
    <name evidence="2" type="ORF">IC627_05045</name>
    <name evidence="1" type="ORF">PDPUS_1_02243</name>
</gene>
<evidence type="ECO:0000313" key="1">
    <source>
        <dbReference type="EMBL" id="BAX53617.1"/>
    </source>
</evidence>
<evidence type="ECO:0000313" key="4">
    <source>
        <dbReference type="Proteomes" id="UP000516656"/>
    </source>
</evidence>
<evidence type="ECO:0000313" key="2">
    <source>
        <dbReference type="EMBL" id="QOD57340.1"/>
    </source>
</evidence>
<reference evidence="3" key="2">
    <citation type="submission" date="2017-05" db="EMBL/GenBank/DDBJ databases">
        <title>Whole genome sequence of fish pathogenic bacteria, Photobacterium damselae subsp. piscicida, strain 91-197, isolated from hybrid striped bass (Morone sp.) in USA.</title>
        <authorList>
            <person name="Teru Y."/>
            <person name="Hikima J."/>
            <person name="Kono T."/>
            <person name="Sakai M."/>
            <person name="Takano T."/>
            <person name="Hawke J.P."/>
            <person name="Takeyama H."/>
            <person name="Aoki T."/>
        </authorList>
    </citation>
    <scope>NUCLEOTIDE SEQUENCE [LARGE SCALE GENOMIC DNA]</scope>
    <source>
        <strain evidence="3">91-197</strain>
    </source>
</reference>
<organism evidence="2 4">
    <name type="scientific">Photobacterium damsela subsp. piscicida</name>
    <name type="common">Pasteurella piscicida</name>
    <dbReference type="NCBI Taxonomy" id="38294"/>
    <lineage>
        <taxon>Bacteria</taxon>
        <taxon>Pseudomonadati</taxon>
        <taxon>Pseudomonadota</taxon>
        <taxon>Gammaproteobacteria</taxon>
        <taxon>Vibrionales</taxon>
        <taxon>Vibrionaceae</taxon>
        <taxon>Photobacterium</taxon>
    </lineage>
</organism>
<dbReference type="RefSeq" id="WP_044175122.1">
    <property type="nucleotide sequence ID" value="NZ_AP018045.1"/>
</dbReference>
<reference evidence="2 4" key="3">
    <citation type="submission" date="2020-09" db="EMBL/GenBank/DDBJ databases">
        <title>Complete, closed and curated genome sequences of Photobacterium damselae subsp. piscicida isolates from Australia indicate localised evolution and additional plasmid-borne pathogenicity mechanisms.</title>
        <authorList>
            <person name="Baseggio L."/>
            <person name="Silayeva O."/>
            <person name="Buller N."/>
            <person name="Landos M."/>
            <person name="Engelstaedter J."/>
            <person name="Barnes A.C."/>
        </authorList>
    </citation>
    <scope>NUCLEOTIDE SEQUENCE [LARGE SCALE GENOMIC DNA]</scope>
    <source>
        <strain evidence="2 4">AS-16-0540-1</strain>
    </source>
</reference>
<dbReference type="Proteomes" id="UP000516656">
    <property type="component" value="Chromosome 1"/>
</dbReference>
<protein>
    <recommendedName>
        <fullName evidence="5">Nitrate/nitrite sensing protein domain-containing protein</fullName>
    </recommendedName>
</protein>
<name>A0A1Q9H3V3_PHODP</name>